<dbReference type="Proteomes" id="UP001152797">
    <property type="component" value="Unassembled WGS sequence"/>
</dbReference>
<keyword evidence="2" id="KW-0732">Signal</keyword>
<evidence type="ECO:0000256" key="2">
    <source>
        <dbReference type="SAM" id="SignalP"/>
    </source>
</evidence>
<evidence type="ECO:0000313" key="4">
    <source>
        <dbReference type="EMBL" id="CAL4803413.1"/>
    </source>
</evidence>
<feature type="region of interest" description="Disordered" evidence="1">
    <location>
        <begin position="257"/>
        <end position="290"/>
    </location>
</feature>
<feature type="chain" id="PRO_5043271870" evidence="2">
    <location>
        <begin position="33"/>
        <end position="290"/>
    </location>
</feature>
<accession>A0A9P1DTS0</accession>
<dbReference type="PANTHER" id="PTHR37163">
    <property type="entry name" value="CONSERVED PROTEIN"/>
    <property type="match status" value="1"/>
</dbReference>
<reference evidence="3" key="1">
    <citation type="submission" date="2022-10" db="EMBL/GenBank/DDBJ databases">
        <authorList>
            <person name="Chen Y."/>
            <person name="Dougan E. K."/>
            <person name="Chan C."/>
            <person name="Rhodes N."/>
            <person name="Thang M."/>
        </authorList>
    </citation>
    <scope>NUCLEOTIDE SEQUENCE</scope>
</reference>
<dbReference type="EMBL" id="CAMXCT030006567">
    <property type="protein sequence ID" value="CAL4803413.1"/>
    <property type="molecule type" value="Genomic_DNA"/>
</dbReference>
<dbReference type="InterPro" id="IPR007511">
    <property type="entry name" value="DUF501"/>
</dbReference>
<name>A0A9P1DTS0_9DINO</name>
<organism evidence="3">
    <name type="scientific">Cladocopium goreaui</name>
    <dbReference type="NCBI Taxonomy" id="2562237"/>
    <lineage>
        <taxon>Eukaryota</taxon>
        <taxon>Sar</taxon>
        <taxon>Alveolata</taxon>
        <taxon>Dinophyceae</taxon>
        <taxon>Suessiales</taxon>
        <taxon>Symbiodiniaceae</taxon>
        <taxon>Cladocopium</taxon>
    </lineage>
</organism>
<reference evidence="4 5" key="2">
    <citation type="submission" date="2024-05" db="EMBL/GenBank/DDBJ databases">
        <authorList>
            <person name="Chen Y."/>
            <person name="Shah S."/>
            <person name="Dougan E. K."/>
            <person name="Thang M."/>
            <person name="Chan C."/>
        </authorList>
    </citation>
    <scope>NUCLEOTIDE SEQUENCE [LARGE SCALE GENOMIC DNA]</scope>
</reference>
<dbReference type="EMBL" id="CAMXCT010006567">
    <property type="protein sequence ID" value="CAI4016101.1"/>
    <property type="molecule type" value="Genomic_DNA"/>
</dbReference>
<protein>
    <submittedName>
        <fullName evidence="3">Uncharacterized protein</fullName>
    </submittedName>
</protein>
<sequence>MRRLRRATVPALLVTTLTTLTTLVPGPAPVLGKLTPVTDADVDCLAQRHLFLKENRSWDLKDRTIGAGQRCRHGWPQVLVMDPIWPGHRLGDVVRLTCPLLVSAIDRYEKQGALRGYNSRVAKDPAWRSQLYASHVAQRDLRQELLSKAPEEEMAKVRKTMGNATVELVMDTGIANMRFDANCSDVKCLHAHVGDELSRGGNAIGRQVLEDLVTAGVEIEGTDQCCDHCNVKMPLSEARWTLQLAKNKLGQRLRRARRREGVLDPPGGPVNQRLPVNQRMPPKNSYFTSR</sequence>
<comment type="caution">
    <text evidence="3">The sequence shown here is derived from an EMBL/GenBank/DDBJ whole genome shotgun (WGS) entry which is preliminary data.</text>
</comment>
<keyword evidence="5" id="KW-1185">Reference proteome</keyword>
<dbReference type="Pfam" id="PF04417">
    <property type="entry name" value="DUF501"/>
    <property type="match status" value="1"/>
</dbReference>
<evidence type="ECO:0000313" key="5">
    <source>
        <dbReference type="Proteomes" id="UP001152797"/>
    </source>
</evidence>
<gene>
    <name evidence="3" type="ORF">C1SCF055_LOCUS40867</name>
</gene>
<feature type="signal peptide" evidence="2">
    <location>
        <begin position="1"/>
        <end position="32"/>
    </location>
</feature>
<dbReference type="AlphaFoldDB" id="A0A9P1DTS0"/>
<dbReference type="OrthoDB" id="196820at2759"/>
<evidence type="ECO:0000256" key="1">
    <source>
        <dbReference type="SAM" id="MobiDB-lite"/>
    </source>
</evidence>
<evidence type="ECO:0000313" key="3">
    <source>
        <dbReference type="EMBL" id="CAI4016101.1"/>
    </source>
</evidence>
<dbReference type="PANTHER" id="PTHR37163:SF1">
    <property type="entry name" value="DUF501 DOMAIN-CONTAINING PROTEIN"/>
    <property type="match status" value="1"/>
</dbReference>
<dbReference type="EMBL" id="CAMXCT020006567">
    <property type="protein sequence ID" value="CAL1169476.1"/>
    <property type="molecule type" value="Genomic_DNA"/>
</dbReference>
<proteinExistence type="predicted"/>